<reference evidence="1 2" key="1">
    <citation type="submission" date="2015-03" db="EMBL/GenBank/DDBJ databases">
        <title>Genome sequence of Pseudoalteromonas aurantia.</title>
        <authorList>
            <person name="Xie B.-B."/>
            <person name="Rong J.-C."/>
            <person name="Qin Q.-L."/>
            <person name="Zhang Y.-Z."/>
        </authorList>
    </citation>
    <scope>NUCLEOTIDE SEQUENCE [LARGE SCALE GENOMIC DNA]</scope>
    <source>
        <strain evidence="1 2">208</strain>
    </source>
</reference>
<sequence length="68" mass="7271">MKIKLNKKNIKQLSQNATFIAKNQTPNIVGGQGATQGACYSLGCDTAAFLGCRTGRECYSAVNEICMP</sequence>
<name>A0ABR9E7M1_9GAMM</name>
<evidence type="ECO:0000313" key="2">
    <source>
        <dbReference type="Proteomes" id="UP000615755"/>
    </source>
</evidence>
<proteinExistence type="predicted"/>
<gene>
    <name evidence="1" type="ORF">PAUR_a0296</name>
</gene>
<organism evidence="1 2">
    <name type="scientific">Pseudoalteromonas aurantia 208</name>
    <dbReference type="NCBI Taxonomy" id="1314867"/>
    <lineage>
        <taxon>Bacteria</taxon>
        <taxon>Pseudomonadati</taxon>
        <taxon>Pseudomonadota</taxon>
        <taxon>Gammaproteobacteria</taxon>
        <taxon>Alteromonadales</taxon>
        <taxon>Pseudoalteromonadaceae</taxon>
        <taxon>Pseudoalteromonas</taxon>
    </lineage>
</organism>
<dbReference type="EMBL" id="AQGV01000011">
    <property type="protein sequence ID" value="MBE0367005.1"/>
    <property type="molecule type" value="Genomic_DNA"/>
</dbReference>
<accession>A0ABR9E7M1</accession>
<dbReference type="Proteomes" id="UP000615755">
    <property type="component" value="Unassembled WGS sequence"/>
</dbReference>
<protein>
    <submittedName>
        <fullName evidence="1">Uncharacterized protein</fullName>
    </submittedName>
</protein>
<keyword evidence="2" id="KW-1185">Reference proteome</keyword>
<evidence type="ECO:0000313" key="1">
    <source>
        <dbReference type="EMBL" id="MBE0367005.1"/>
    </source>
</evidence>
<dbReference type="RefSeq" id="WP_192506473.1">
    <property type="nucleotide sequence ID" value="NZ_AQGV01000011.1"/>
</dbReference>
<comment type="caution">
    <text evidence="1">The sequence shown here is derived from an EMBL/GenBank/DDBJ whole genome shotgun (WGS) entry which is preliminary data.</text>
</comment>